<dbReference type="Proteomes" id="UP000183085">
    <property type="component" value="Unassembled WGS sequence"/>
</dbReference>
<comment type="caution">
    <text evidence="1">The sequence shown here is derived from an EMBL/GenBank/DDBJ whole genome shotgun (WGS) entry which is preliminary data.</text>
</comment>
<dbReference type="PROSITE" id="PS51257">
    <property type="entry name" value="PROKAR_LIPOPROTEIN"/>
    <property type="match status" value="1"/>
</dbReference>
<evidence type="ECO:0000313" key="1">
    <source>
        <dbReference type="EMBL" id="OIP42499.1"/>
    </source>
</evidence>
<accession>A0A1J5E4I3</accession>
<dbReference type="AlphaFoldDB" id="A0A1J5E4I3"/>
<proteinExistence type="predicted"/>
<dbReference type="STRING" id="1817895.AUJ95_01650"/>
<sequence>MRIVFVGFLSLIILSGCASISPYQVTNFFVDRDTVPQLRAQRIAVLPFQNSSGDYSAGSKVADEFNLQLGKLAAFDLIERIRVDELYKEQDFDPDRIDQETAVKIGKMLGVHGIILGNVIEYSKGKVGISIRLVNVETGKQIWQARDTIYATDKRVKVLVDGFGQRMRLKRDKEFLTQILCQLLTQTFKGR</sequence>
<dbReference type="InterPro" id="IPR005534">
    <property type="entry name" value="Curli_assmbl/transp-comp_CsgG"/>
</dbReference>
<name>A0A1J5E4I3_9BACT</name>
<organism evidence="1 2">
    <name type="scientific">Candidatus Desantisbacteria bacterium CG2_30_40_21</name>
    <dbReference type="NCBI Taxonomy" id="1817895"/>
    <lineage>
        <taxon>Bacteria</taxon>
        <taxon>Candidatus Desantisiibacteriota</taxon>
    </lineage>
</organism>
<protein>
    <recommendedName>
        <fullName evidence="3">Penicillin-binding protein activator LpoB</fullName>
    </recommendedName>
</protein>
<dbReference type="GO" id="GO:0030288">
    <property type="term" value="C:outer membrane-bounded periplasmic space"/>
    <property type="evidence" value="ECO:0007669"/>
    <property type="project" value="InterPro"/>
</dbReference>
<dbReference type="Pfam" id="PF03783">
    <property type="entry name" value="CsgG"/>
    <property type="match status" value="1"/>
</dbReference>
<evidence type="ECO:0008006" key="3">
    <source>
        <dbReference type="Google" id="ProtNLM"/>
    </source>
</evidence>
<evidence type="ECO:0000313" key="2">
    <source>
        <dbReference type="Proteomes" id="UP000183085"/>
    </source>
</evidence>
<dbReference type="EMBL" id="MNYI01000046">
    <property type="protein sequence ID" value="OIP42499.1"/>
    <property type="molecule type" value="Genomic_DNA"/>
</dbReference>
<reference evidence="1 2" key="1">
    <citation type="journal article" date="2016" name="Environ. Microbiol.">
        <title>Genomic resolution of a cold subsurface aquifer community provides metabolic insights for novel microbes adapted to high CO concentrations.</title>
        <authorList>
            <person name="Probst A.J."/>
            <person name="Castelle C.J."/>
            <person name="Singh A."/>
            <person name="Brown C.T."/>
            <person name="Anantharaman K."/>
            <person name="Sharon I."/>
            <person name="Hug L.A."/>
            <person name="Burstein D."/>
            <person name="Emerson J.B."/>
            <person name="Thomas B.C."/>
            <person name="Banfield J.F."/>
        </authorList>
    </citation>
    <scope>NUCLEOTIDE SEQUENCE [LARGE SCALE GENOMIC DNA]</scope>
    <source>
        <strain evidence="1">CG2_30_40_21</strain>
    </source>
</reference>
<dbReference type="Gene3D" id="3.40.50.10610">
    <property type="entry name" value="ABC-type transport auxiliary lipoprotein component"/>
    <property type="match status" value="1"/>
</dbReference>
<gene>
    <name evidence="1" type="ORF">AUJ95_01650</name>
</gene>